<protein>
    <recommendedName>
        <fullName evidence="3">Protein kinase domain-containing protein</fullName>
    </recommendedName>
</protein>
<name>A0AAW2CJ57_9ROSI</name>
<comment type="caution">
    <text evidence="1">The sequence shown here is derived from an EMBL/GenBank/DDBJ whole genome shotgun (WGS) entry which is preliminary data.</text>
</comment>
<sequence>NFGVARLVRDKKTKELVAVKCIEGKEAYCLVETFHFLWVSIFVVKLCHSPLVRRKAVSLEVGEEPKRKRTSSIDHKITFQSSNSIRKALRENKQPLVILKLVLLQHANLS</sequence>
<proteinExistence type="predicted"/>
<accession>A0AAW2CJ57</accession>
<reference evidence="1 2" key="1">
    <citation type="submission" date="2024-01" db="EMBL/GenBank/DDBJ databases">
        <title>A telomere-to-telomere, gap-free genome of sweet tea (Lithocarpus litseifolius).</title>
        <authorList>
            <person name="Zhou J."/>
        </authorList>
    </citation>
    <scope>NUCLEOTIDE SEQUENCE [LARGE SCALE GENOMIC DNA]</scope>
    <source>
        <strain evidence="1">Zhou-2022a</strain>
        <tissue evidence="1">Leaf</tissue>
    </source>
</reference>
<evidence type="ECO:0000313" key="1">
    <source>
        <dbReference type="EMBL" id="KAK9997826.1"/>
    </source>
</evidence>
<feature type="non-terminal residue" evidence="1">
    <location>
        <position position="1"/>
    </location>
</feature>
<dbReference type="Proteomes" id="UP001459277">
    <property type="component" value="Unassembled WGS sequence"/>
</dbReference>
<evidence type="ECO:0000313" key="2">
    <source>
        <dbReference type="Proteomes" id="UP001459277"/>
    </source>
</evidence>
<dbReference type="EMBL" id="JAZDWU010000006">
    <property type="protein sequence ID" value="KAK9997826.1"/>
    <property type="molecule type" value="Genomic_DNA"/>
</dbReference>
<keyword evidence="2" id="KW-1185">Reference proteome</keyword>
<organism evidence="1 2">
    <name type="scientific">Lithocarpus litseifolius</name>
    <dbReference type="NCBI Taxonomy" id="425828"/>
    <lineage>
        <taxon>Eukaryota</taxon>
        <taxon>Viridiplantae</taxon>
        <taxon>Streptophyta</taxon>
        <taxon>Embryophyta</taxon>
        <taxon>Tracheophyta</taxon>
        <taxon>Spermatophyta</taxon>
        <taxon>Magnoliopsida</taxon>
        <taxon>eudicotyledons</taxon>
        <taxon>Gunneridae</taxon>
        <taxon>Pentapetalae</taxon>
        <taxon>rosids</taxon>
        <taxon>fabids</taxon>
        <taxon>Fagales</taxon>
        <taxon>Fagaceae</taxon>
        <taxon>Lithocarpus</taxon>
    </lineage>
</organism>
<gene>
    <name evidence="1" type="ORF">SO802_017429</name>
</gene>
<evidence type="ECO:0008006" key="3">
    <source>
        <dbReference type="Google" id="ProtNLM"/>
    </source>
</evidence>
<dbReference type="AlphaFoldDB" id="A0AAW2CJ57"/>